<dbReference type="InterPro" id="IPR029756">
    <property type="entry name" value="MTH1187/YkoF-like"/>
</dbReference>
<dbReference type="Proteomes" id="UP000179786">
    <property type="component" value="Unassembled WGS sequence"/>
</dbReference>
<reference evidence="1 2" key="1">
    <citation type="submission" date="2016-09" db="EMBL/GenBank/DDBJ databases">
        <title>Pseudoalteromonas amylolytica sp. nov., isolated from the surface seawater.</title>
        <authorList>
            <person name="Wu Y.-H."/>
            <person name="Cheng H."/>
            <person name="Jin X.-B."/>
            <person name="Wang C.-S."/>
            <person name="Xu X.-W."/>
        </authorList>
    </citation>
    <scope>NUCLEOTIDE SEQUENCE [LARGE SCALE GENOMIC DNA]</scope>
    <source>
        <strain evidence="1 2">JW1</strain>
    </source>
</reference>
<name>A0A1S1MXW9_9GAMM</name>
<dbReference type="OrthoDB" id="164222at2"/>
<dbReference type="AlphaFoldDB" id="A0A1S1MXW9"/>
<dbReference type="SUPFAM" id="SSF89957">
    <property type="entry name" value="MTH1187/YkoF-like"/>
    <property type="match status" value="1"/>
</dbReference>
<organism evidence="1 2">
    <name type="scientific">Pseudoalteromonas amylolytica</name>
    <dbReference type="NCBI Taxonomy" id="1859457"/>
    <lineage>
        <taxon>Bacteria</taxon>
        <taxon>Pseudomonadati</taxon>
        <taxon>Pseudomonadota</taxon>
        <taxon>Gammaproteobacteria</taxon>
        <taxon>Alteromonadales</taxon>
        <taxon>Pseudoalteromonadaceae</taxon>
        <taxon>Pseudoalteromonas</taxon>
    </lineage>
</organism>
<dbReference type="EMBL" id="MKJU01000022">
    <property type="protein sequence ID" value="OHU91928.1"/>
    <property type="molecule type" value="Genomic_DNA"/>
</dbReference>
<comment type="caution">
    <text evidence="1">The sequence shown here is derived from an EMBL/GenBank/DDBJ whole genome shotgun (WGS) entry which is preliminary data.</text>
</comment>
<dbReference type="STRING" id="1859457.BET10_06195"/>
<sequence>MKLSVEISKYPLHEDYVPFIKDFIERLKAHQELKVISNSMSTQVFGDYDVVMGQLQKNMKRSFEEYGKVVFVCKFISGDLSA</sequence>
<evidence type="ECO:0000313" key="1">
    <source>
        <dbReference type="EMBL" id="OHU91928.1"/>
    </source>
</evidence>
<keyword evidence="2" id="KW-1185">Reference proteome</keyword>
<evidence type="ECO:0000313" key="2">
    <source>
        <dbReference type="Proteomes" id="UP000179786"/>
    </source>
</evidence>
<gene>
    <name evidence="1" type="ORF">BET10_06195</name>
</gene>
<accession>A0A1S1MXW9</accession>
<dbReference type="Gene3D" id="3.30.70.930">
    <property type="match status" value="1"/>
</dbReference>
<evidence type="ECO:0008006" key="3">
    <source>
        <dbReference type="Google" id="ProtNLM"/>
    </source>
</evidence>
<protein>
    <recommendedName>
        <fullName evidence="3">Thiamin/hydroxymethyl pyrimidine-binding YkoF putative domain-containing protein</fullName>
    </recommendedName>
</protein>
<dbReference type="RefSeq" id="WP_070983713.1">
    <property type="nucleotide sequence ID" value="NZ_MKJU01000022.1"/>
</dbReference>
<proteinExistence type="predicted"/>